<dbReference type="GO" id="GO:0005739">
    <property type="term" value="C:mitochondrion"/>
    <property type="evidence" value="ECO:0007669"/>
    <property type="project" value="TreeGrafter"/>
</dbReference>
<keyword evidence="4" id="KW-0677">Repeat</keyword>
<evidence type="ECO:0000256" key="5">
    <source>
        <dbReference type="ARBA" id="ARBA00022803"/>
    </source>
</evidence>
<dbReference type="GO" id="GO:0005876">
    <property type="term" value="C:spindle microtubule"/>
    <property type="evidence" value="ECO:0007669"/>
    <property type="project" value="TreeGrafter"/>
</dbReference>
<reference evidence="10" key="1">
    <citation type="journal article" date="2016" name="Ticks Tick Borne Dis.">
        <title>De novo assembly and annotation of the salivary gland transcriptome of Rhipicephalus appendiculatus male and female ticks during blood feeding.</title>
        <authorList>
            <person name="de Castro M.H."/>
            <person name="de Klerk D."/>
            <person name="Pienaar R."/>
            <person name="Latif A.A."/>
            <person name="Rees D.J."/>
            <person name="Mans B.J."/>
        </authorList>
    </citation>
    <scope>NUCLEOTIDE SEQUENCE</scope>
    <source>
        <tissue evidence="10">Salivary glands</tissue>
    </source>
</reference>
<evidence type="ECO:0000256" key="6">
    <source>
        <dbReference type="ARBA" id="ARBA00023212"/>
    </source>
</evidence>
<comment type="subcellular location">
    <subcellularLocation>
        <location evidence="1">Cytoplasm</location>
        <location evidence="1">Cytoskeleton</location>
    </subcellularLocation>
</comment>
<proteinExistence type="predicted"/>
<evidence type="ECO:0000256" key="1">
    <source>
        <dbReference type="ARBA" id="ARBA00004245"/>
    </source>
</evidence>
<keyword evidence="6" id="KW-0206">Cytoskeleton</keyword>
<dbReference type="Pfam" id="PF21033">
    <property type="entry name" value="RMD1-3"/>
    <property type="match status" value="1"/>
</dbReference>
<dbReference type="EMBL" id="GEDV01006067">
    <property type="protein sequence ID" value="JAP82490.1"/>
    <property type="molecule type" value="Transcribed_RNA"/>
</dbReference>
<sequence>MDGLLRDRLTMLAALGTGVVVGISGIYLYYRLNRTVSRELSSLACSIADLRREIEQLRTEERGETPVKSDSVPLQHSLREDDEDDEYYDFTDVEDASWTGLREAGDSAWLDSLDAELDRPGDKQALLNSMLARESQYSRSCAYFWRLAKASHLCGLQMKPGRAKEELARQAFARAQQALRLDESSPEAHKWFAITLGALSEYVSTQEKIENGYRFKEHVDTAVRLKPQDPTLHHMLGRWSLEVATLSWLERKLAGALYSRPPDSTAQEARAHLLAADKLRPNWKENLLYIAKTYICEGHYGPAMAWIDRAAALPCVDPGDDTVQKEVENLQQQYQRYRP</sequence>
<keyword evidence="9" id="KW-0812">Transmembrane</keyword>
<dbReference type="GO" id="GO:0008017">
    <property type="term" value="F:microtubule binding"/>
    <property type="evidence" value="ECO:0007669"/>
    <property type="project" value="TreeGrafter"/>
</dbReference>
<evidence type="ECO:0000256" key="7">
    <source>
        <dbReference type="ARBA" id="ARBA00039966"/>
    </source>
</evidence>
<dbReference type="InterPro" id="IPR049039">
    <property type="entry name" value="RMD1-3_a_helical_rpt"/>
</dbReference>
<dbReference type="GO" id="GO:0097431">
    <property type="term" value="C:mitotic spindle pole"/>
    <property type="evidence" value="ECO:0007669"/>
    <property type="project" value="TreeGrafter"/>
</dbReference>
<name>A0A131YVH7_RHIAP</name>
<evidence type="ECO:0000256" key="2">
    <source>
        <dbReference type="ARBA" id="ARBA00011375"/>
    </source>
</evidence>
<dbReference type="PANTHER" id="PTHR16056:SF16">
    <property type="entry name" value="REGULATOR OF MICROTUBULE DYNAMICS PROTEIN 1"/>
    <property type="match status" value="1"/>
</dbReference>
<dbReference type="AlphaFoldDB" id="A0A131YVH7"/>
<protein>
    <recommendedName>
        <fullName evidence="7">Regulator of microtubule dynamics protein 1</fullName>
    </recommendedName>
    <alternativeName>
        <fullName evidence="8">Protein FAM82B</fullName>
    </alternativeName>
</protein>
<keyword evidence="5" id="KW-0802">TPR repeat</keyword>
<evidence type="ECO:0000256" key="3">
    <source>
        <dbReference type="ARBA" id="ARBA00022490"/>
    </source>
</evidence>
<evidence type="ECO:0000256" key="9">
    <source>
        <dbReference type="SAM" id="Phobius"/>
    </source>
</evidence>
<evidence type="ECO:0000313" key="10">
    <source>
        <dbReference type="EMBL" id="JAP82490.1"/>
    </source>
</evidence>
<dbReference type="SUPFAM" id="SSF48452">
    <property type="entry name" value="TPR-like"/>
    <property type="match status" value="1"/>
</dbReference>
<accession>A0A131YVH7</accession>
<keyword evidence="9" id="KW-0472">Membrane</keyword>
<dbReference type="Gene3D" id="1.25.40.10">
    <property type="entry name" value="Tetratricopeptide repeat domain"/>
    <property type="match status" value="1"/>
</dbReference>
<dbReference type="PANTHER" id="PTHR16056">
    <property type="entry name" value="REGULATOR OF MICROTUBULE DYNAMICS PROTEIN"/>
    <property type="match status" value="1"/>
</dbReference>
<keyword evidence="3" id="KW-0963">Cytoplasm</keyword>
<keyword evidence="9" id="KW-1133">Transmembrane helix</keyword>
<comment type="subunit">
    <text evidence="2">Interacts with microtubules.</text>
</comment>
<evidence type="ECO:0000256" key="4">
    <source>
        <dbReference type="ARBA" id="ARBA00022737"/>
    </source>
</evidence>
<organism evidence="10">
    <name type="scientific">Rhipicephalus appendiculatus</name>
    <name type="common">Brown ear tick</name>
    <dbReference type="NCBI Taxonomy" id="34631"/>
    <lineage>
        <taxon>Eukaryota</taxon>
        <taxon>Metazoa</taxon>
        <taxon>Ecdysozoa</taxon>
        <taxon>Arthropoda</taxon>
        <taxon>Chelicerata</taxon>
        <taxon>Arachnida</taxon>
        <taxon>Acari</taxon>
        <taxon>Parasitiformes</taxon>
        <taxon>Ixodida</taxon>
        <taxon>Ixodoidea</taxon>
        <taxon>Ixodidae</taxon>
        <taxon>Rhipicephalinae</taxon>
        <taxon>Rhipicephalus</taxon>
        <taxon>Rhipicephalus</taxon>
    </lineage>
</organism>
<evidence type="ECO:0000256" key="8">
    <source>
        <dbReference type="ARBA" id="ARBA00041958"/>
    </source>
</evidence>
<feature type="transmembrane region" description="Helical" evidence="9">
    <location>
        <begin position="12"/>
        <end position="30"/>
    </location>
</feature>
<dbReference type="InterPro" id="IPR011990">
    <property type="entry name" value="TPR-like_helical_dom_sf"/>
</dbReference>